<feature type="region of interest" description="Disordered" evidence="1">
    <location>
        <begin position="41"/>
        <end position="65"/>
    </location>
</feature>
<organism evidence="2 3">
    <name type="scientific">Brassica carinata</name>
    <name type="common">Ethiopian mustard</name>
    <name type="synonym">Abyssinian cabbage</name>
    <dbReference type="NCBI Taxonomy" id="52824"/>
    <lineage>
        <taxon>Eukaryota</taxon>
        <taxon>Viridiplantae</taxon>
        <taxon>Streptophyta</taxon>
        <taxon>Embryophyta</taxon>
        <taxon>Tracheophyta</taxon>
        <taxon>Spermatophyta</taxon>
        <taxon>Magnoliopsida</taxon>
        <taxon>eudicotyledons</taxon>
        <taxon>Gunneridae</taxon>
        <taxon>Pentapetalae</taxon>
        <taxon>rosids</taxon>
        <taxon>malvids</taxon>
        <taxon>Brassicales</taxon>
        <taxon>Brassicaceae</taxon>
        <taxon>Brassiceae</taxon>
        <taxon>Brassica</taxon>
    </lineage>
</organism>
<gene>
    <name evidence="2" type="ORF">Bca52824_095778</name>
</gene>
<name>A0A8X7TJF3_BRACI</name>
<accession>A0A8X7TJF3</accession>
<sequence length="65" mass="7174">MQSRMDTQQIRLDSLEDLLDVMAVGNRLCRALDARRAALDATTSSRVHGGDSAIRPPPPLLRTFP</sequence>
<evidence type="ECO:0000313" key="3">
    <source>
        <dbReference type="Proteomes" id="UP000886595"/>
    </source>
</evidence>
<evidence type="ECO:0000313" key="2">
    <source>
        <dbReference type="EMBL" id="KAG2242376.1"/>
    </source>
</evidence>
<reference evidence="2 3" key="1">
    <citation type="submission" date="2020-02" db="EMBL/GenBank/DDBJ databases">
        <authorList>
            <person name="Ma Q."/>
            <person name="Huang Y."/>
            <person name="Song X."/>
            <person name="Pei D."/>
        </authorList>
    </citation>
    <scope>NUCLEOTIDE SEQUENCE [LARGE SCALE GENOMIC DNA]</scope>
    <source>
        <strain evidence="2">Sxm20200214</strain>
        <tissue evidence="2">Leaf</tissue>
    </source>
</reference>
<dbReference type="Proteomes" id="UP000886595">
    <property type="component" value="Unassembled WGS sequence"/>
</dbReference>
<comment type="caution">
    <text evidence="2">The sequence shown here is derived from an EMBL/GenBank/DDBJ whole genome shotgun (WGS) entry which is preliminary data.</text>
</comment>
<evidence type="ECO:0000256" key="1">
    <source>
        <dbReference type="SAM" id="MobiDB-lite"/>
    </source>
</evidence>
<protein>
    <submittedName>
        <fullName evidence="2">Uncharacterized protein</fullName>
    </submittedName>
</protein>
<dbReference type="AlphaFoldDB" id="A0A8X7TJF3"/>
<feature type="compositionally biased region" description="Pro residues" evidence="1">
    <location>
        <begin position="55"/>
        <end position="65"/>
    </location>
</feature>
<keyword evidence="3" id="KW-1185">Reference proteome</keyword>
<proteinExistence type="predicted"/>
<dbReference type="EMBL" id="JAAMPC010000511">
    <property type="protein sequence ID" value="KAG2242376.1"/>
    <property type="molecule type" value="Genomic_DNA"/>
</dbReference>